<accession>A0AAV4J4I6</accession>
<evidence type="ECO:0000256" key="3">
    <source>
        <dbReference type="SAM" id="Phobius"/>
    </source>
</evidence>
<evidence type="ECO:0000256" key="1">
    <source>
        <dbReference type="PROSITE-ProRule" id="PRU00108"/>
    </source>
</evidence>
<feature type="transmembrane region" description="Helical" evidence="3">
    <location>
        <begin position="20"/>
        <end position="40"/>
    </location>
</feature>
<evidence type="ECO:0000256" key="2">
    <source>
        <dbReference type="SAM" id="MobiDB-lite"/>
    </source>
</evidence>
<keyword evidence="1 5" id="KW-0371">Homeobox</keyword>
<keyword evidence="3" id="KW-0472">Membrane</keyword>
<keyword evidence="3" id="KW-1133">Transmembrane helix</keyword>
<comment type="subcellular location">
    <subcellularLocation>
        <location evidence="1">Nucleus</location>
    </subcellularLocation>
</comment>
<protein>
    <submittedName>
        <fullName evidence="5">Aristaless-like homeobox protein</fullName>
    </submittedName>
</protein>
<gene>
    <name evidence="5" type="ORF">ElyMa_001503700</name>
</gene>
<evidence type="ECO:0000313" key="6">
    <source>
        <dbReference type="Proteomes" id="UP000762676"/>
    </source>
</evidence>
<sequence length="241" mass="27153">MSDPSLTAPIPPSPLCYLYPTRATIIIIIIMITIIIYPTVSARRQGVLRVWHFCCCTRSPPLTTSMKIMPFGDVWFQNRRAKWRKRERFGQLHTMRAMASAANQGYDMSLGPRHDAYSQIQNPDSSMMWMEMYNHYGNNMWNPMSAIKGYHLSMDAAQSLGSKWPPTVPPMYAGWNDSQLLYSTPSSAHGQLPQHHQHHHPSPEAFQGACVGTPTQRHDLYSVPPPGNFHQQCSSAGSIGP</sequence>
<name>A0AAV4J4I6_9GAST</name>
<keyword evidence="6" id="KW-1185">Reference proteome</keyword>
<feature type="domain" description="Homeobox" evidence="4">
    <location>
        <begin position="74"/>
        <end position="86"/>
    </location>
</feature>
<dbReference type="AlphaFoldDB" id="A0AAV4J4I6"/>
<dbReference type="Gene3D" id="1.10.10.60">
    <property type="entry name" value="Homeodomain-like"/>
    <property type="match status" value="1"/>
</dbReference>
<dbReference type="Proteomes" id="UP000762676">
    <property type="component" value="Unassembled WGS sequence"/>
</dbReference>
<feature type="DNA-binding region" description="Homeobox" evidence="1">
    <location>
        <begin position="76"/>
        <end position="87"/>
    </location>
</feature>
<keyword evidence="1" id="KW-0539">Nucleus</keyword>
<dbReference type="GO" id="GO:0005634">
    <property type="term" value="C:nucleus"/>
    <property type="evidence" value="ECO:0007669"/>
    <property type="project" value="UniProtKB-SubCell"/>
</dbReference>
<dbReference type="GO" id="GO:0003677">
    <property type="term" value="F:DNA binding"/>
    <property type="evidence" value="ECO:0007669"/>
    <property type="project" value="UniProtKB-UniRule"/>
</dbReference>
<reference evidence="5 6" key="1">
    <citation type="journal article" date="2021" name="Elife">
        <title>Chloroplast acquisition without the gene transfer in kleptoplastic sea slugs, Plakobranchus ocellatus.</title>
        <authorList>
            <person name="Maeda T."/>
            <person name="Takahashi S."/>
            <person name="Yoshida T."/>
            <person name="Shimamura S."/>
            <person name="Takaki Y."/>
            <person name="Nagai Y."/>
            <person name="Toyoda A."/>
            <person name="Suzuki Y."/>
            <person name="Arimoto A."/>
            <person name="Ishii H."/>
            <person name="Satoh N."/>
            <person name="Nishiyama T."/>
            <person name="Hasebe M."/>
            <person name="Maruyama T."/>
            <person name="Minagawa J."/>
            <person name="Obokata J."/>
            <person name="Shigenobu S."/>
        </authorList>
    </citation>
    <scope>NUCLEOTIDE SEQUENCE [LARGE SCALE GENOMIC DNA]</scope>
</reference>
<evidence type="ECO:0000313" key="5">
    <source>
        <dbReference type="EMBL" id="GFS17748.1"/>
    </source>
</evidence>
<proteinExistence type="predicted"/>
<dbReference type="InterPro" id="IPR001356">
    <property type="entry name" value="HD"/>
</dbReference>
<dbReference type="EMBL" id="BMAT01002970">
    <property type="protein sequence ID" value="GFS17748.1"/>
    <property type="molecule type" value="Genomic_DNA"/>
</dbReference>
<keyword evidence="1 5" id="KW-0238">DNA-binding</keyword>
<dbReference type="PROSITE" id="PS50071">
    <property type="entry name" value="HOMEOBOX_2"/>
    <property type="match status" value="1"/>
</dbReference>
<dbReference type="CDD" id="cd00086">
    <property type="entry name" value="homeodomain"/>
    <property type="match status" value="1"/>
</dbReference>
<keyword evidence="3" id="KW-0812">Transmembrane</keyword>
<evidence type="ECO:0000259" key="4">
    <source>
        <dbReference type="PROSITE" id="PS50071"/>
    </source>
</evidence>
<comment type="caution">
    <text evidence="5">The sequence shown here is derived from an EMBL/GenBank/DDBJ whole genome shotgun (WGS) entry which is preliminary data.</text>
</comment>
<organism evidence="5 6">
    <name type="scientific">Elysia marginata</name>
    <dbReference type="NCBI Taxonomy" id="1093978"/>
    <lineage>
        <taxon>Eukaryota</taxon>
        <taxon>Metazoa</taxon>
        <taxon>Spiralia</taxon>
        <taxon>Lophotrochozoa</taxon>
        <taxon>Mollusca</taxon>
        <taxon>Gastropoda</taxon>
        <taxon>Heterobranchia</taxon>
        <taxon>Euthyneura</taxon>
        <taxon>Panpulmonata</taxon>
        <taxon>Sacoglossa</taxon>
        <taxon>Placobranchoidea</taxon>
        <taxon>Plakobranchidae</taxon>
        <taxon>Elysia</taxon>
    </lineage>
</organism>
<feature type="region of interest" description="Disordered" evidence="2">
    <location>
        <begin position="184"/>
        <end position="211"/>
    </location>
</feature>